<organism evidence="1">
    <name type="scientific">Arundo donax</name>
    <name type="common">Giant reed</name>
    <name type="synonym">Donax arundinaceus</name>
    <dbReference type="NCBI Taxonomy" id="35708"/>
    <lineage>
        <taxon>Eukaryota</taxon>
        <taxon>Viridiplantae</taxon>
        <taxon>Streptophyta</taxon>
        <taxon>Embryophyta</taxon>
        <taxon>Tracheophyta</taxon>
        <taxon>Spermatophyta</taxon>
        <taxon>Magnoliopsida</taxon>
        <taxon>Liliopsida</taxon>
        <taxon>Poales</taxon>
        <taxon>Poaceae</taxon>
        <taxon>PACMAD clade</taxon>
        <taxon>Arundinoideae</taxon>
        <taxon>Arundineae</taxon>
        <taxon>Arundo</taxon>
    </lineage>
</organism>
<dbReference type="EMBL" id="GBRH01236886">
    <property type="protein sequence ID" value="JAD61009.1"/>
    <property type="molecule type" value="Transcribed_RNA"/>
</dbReference>
<sequence>MYACLLKHVSLRDMLSILNIVS</sequence>
<reference evidence="1" key="2">
    <citation type="journal article" date="2015" name="Data Brief">
        <title>Shoot transcriptome of the giant reed, Arundo donax.</title>
        <authorList>
            <person name="Barrero R.A."/>
            <person name="Guerrero F.D."/>
            <person name="Moolhuijzen P."/>
            <person name="Goolsby J.A."/>
            <person name="Tidwell J."/>
            <person name="Bellgard S.E."/>
            <person name="Bellgard M.I."/>
        </authorList>
    </citation>
    <scope>NUCLEOTIDE SEQUENCE</scope>
    <source>
        <tissue evidence="1">Shoot tissue taken approximately 20 cm above the soil surface</tissue>
    </source>
</reference>
<name>A0A0A9BAM2_ARUDO</name>
<reference evidence="1" key="1">
    <citation type="submission" date="2014-09" db="EMBL/GenBank/DDBJ databases">
        <authorList>
            <person name="Magalhaes I.L.F."/>
            <person name="Oliveira U."/>
            <person name="Santos F.R."/>
            <person name="Vidigal T.H.D.A."/>
            <person name="Brescovit A.D."/>
            <person name="Santos A.J."/>
        </authorList>
    </citation>
    <scope>NUCLEOTIDE SEQUENCE</scope>
    <source>
        <tissue evidence="1">Shoot tissue taken approximately 20 cm above the soil surface</tissue>
    </source>
</reference>
<dbReference type="AlphaFoldDB" id="A0A0A9BAM2"/>
<protein>
    <submittedName>
        <fullName evidence="1">Uncharacterized protein</fullName>
    </submittedName>
</protein>
<proteinExistence type="predicted"/>
<accession>A0A0A9BAM2</accession>
<evidence type="ECO:0000313" key="1">
    <source>
        <dbReference type="EMBL" id="JAD61009.1"/>
    </source>
</evidence>